<name>A0ABV6QTG8_9ACTN</name>
<sequence>MHLTASPEGSTGLAEDLRRSRLDLAFIGLPDSELVGLEVDPILAMPFVALVPARHGLASQAEIALAELADESFVDTLRGFGNRLMVDRAYEAIGRPRRVTVEGPDLPSVPAYVAAGLGVAVVPRVEIEPGTNVVSVPLAGEPLTWSLYAATARGRRRSRPVEALLELLDDYINRDHGFFA</sequence>
<protein>
    <submittedName>
        <fullName evidence="6">LysR substrate-binding domain-containing protein</fullName>
    </submittedName>
</protein>
<reference evidence="6 7" key="1">
    <citation type="submission" date="2024-09" db="EMBL/GenBank/DDBJ databases">
        <authorList>
            <person name="Sun Q."/>
            <person name="Mori K."/>
        </authorList>
    </citation>
    <scope>NUCLEOTIDE SEQUENCE [LARGE SCALE GENOMIC DNA]</scope>
    <source>
        <strain evidence="6 7">CGMCC 1.15906</strain>
    </source>
</reference>
<organism evidence="6 7">
    <name type="scientific">Kribbella deserti</name>
    <dbReference type="NCBI Taxonomy" id="1926257"/>
    <lineage>
        <taxon>Bacteria</taxon>
        <taxon>Bacillati</taxon>
        <taxon>Actinomycetota</taxon>
        <taxon>Actinomycetes</taxon>
        <taxon>Propionibacteriales</taxon>
        <taxon>Kribbellaceae</taxon>
        <taxon>Kribbella</taxon>
    </lineage>
</organism>
<proteinExistence type="inferred from homology"/>
<comment type="caution">
    <text evidence="6">The sequence shown here is derived from an EMBL/GenBank/DDBJ whole genome shotgun (WGS) entry which is preliminary data.</text>
</comment>
<gene>
    <name evidence="6" type="ORF">ACFFGN_27910</name>
</gene>
<keyword evidence="7" id="KW-1185">Reference proteome</keyword>
<dbReference type="SUPFAM" id="SSF53850">
    <property type="entry name" value="Periplasmic binding protein-like II"/>
    <property type="match status" value="1"/>
</dbReference>
<dbReference type="Proteomes" id="UP001589890">
    <property type="component" value="Unassembled WGS sequence"/>
</dbReference>
<accession>A0ABV6QTG8</accession>
<dbReference type="Gene3D" id="3.40.190.290">
    <property type="match status" value="1"/>
</dbReference>
<keyword evidence="3" id="KW-0238">DNA-binding</keyword>
<feature type="domain" description="LysR substrate-binding" evidence="5">
    <location>
        <begin position="7"/>
        <end position="170"/>
    </location>
</feature>
<evidence type="ECO:0000256" key="2">
    <source>
        <dbReference type="ARBA" id="ARBA00023015"/>
    </source>
</evidence>
<evidence type="ECO:0000313" key="6">
    <source>
        <dbReference type="EMBL" id="MFC0627931.1"/>
    </source>
</evidence>
<dbReference type="RefSeq" id="WP_380053225.1">
    <property type="nucleotide sequence ID" value="NZ_JBHLTC010000036.1"/>
</dbReference>
<dbReference type="PANTHER" id="PTHR30346:SF29">
    <property type="entry name" value="LYSR SUBSTRATE-BINDING"/>
    <property type="match status" value="1"/>
</dbReference>
<evidence type="ECO:0000256" key="3">
    <source>
        <dbReference type="ARBA" id="ARBA00023125"/>
    </source>
</evidence>
<keyword evidence="2" id="KW-0805">Transcription regulation</keyword>
<dbReference type="PANTHER" id="PTHR30346">
    <property type="entry name" value="TRANSCRIPTIONAL DUAL REGULATOR HCAR-RELATED"/>
    <property type="match status" value="1"/>
</dbReference>
<comment type="similarity">
    <text evidence="1">Belongs to the LysR transcriptional regulatory family.</text>
</comment>
<dbReference type="InterPro" id="IPR005119">
    <property type="entry name" value="LysR_subst-bd"/>
</dbReference>
<evidence type="ECO:0000313" key="7">
    <source>
        <dbReference type="Proteomes" id="UP001589890"/>
    </source>
</evidence>
<evidence type="ECO:0000256" key="1">
    <source>
        <dbReference type="ARBA" id="ARBA00009437"/>
    </source>
</evidence>
<dbReference type="Pfam" id="PF03466">
    <property type="entry name" value="LysR_substrate"/>
    <property type="match status" value="1"/>
</dbReference>
<evidence type="ECO:0000259" key="5">
    <source>
        <dbReference type="Pfam" id="PF03466"/>
    </source>
</evidence>
<keyword evidence="4" id="KW-0804">Transcription</keyword>
<evidence type="ECO:0000256" key="4">
    <source>
        <dbReference type="ARBA" id="ARBA00023163"/>
    </source>
</evidence>
<dbReference type="EMBL" id="JBHLTC010000036">
    <property type="protein sequence ID" value="MFC0627931.1"/>
    <property type="molecule type" value="Genomic_DNA"/>
</dbReference>